<evidence type="ECO:0000313" key="4">
    <source>
        <dbReference type="Proteomes" id="UP001597302"/>
    </source>
</evidence>
<name>A0ABW4DT81_9RHOB</name>
<keyword evidence="4" id="KW-1185">Reference proteome</keyword>
<protein>
    <submittedName>
        <fullName evidence="3">Smr/MutS family protein</fullName>
    </submittedName>
</protein>
<dbReference type="Pfam" id="PF01713">
    <property type="entry name" value="Smr"/>
    <property type="match status" value="1"/>
</dbReference>
<comment type="caution">
    <text evidence="3">The sequence shown here is derived from an EMBL/GenBank/DDBJ whole genome shotgun (WGS) entry which is preliminary data.</text>
</comment>
<feature type="domain" description="Smr" evidence="2">
    <location>
        <begin position="118"/>
        <end position="206"/>
    </location>
</feature>
<feature type="region of interest" description="Disordered" evidence="1">
    <location>
        <begin position="22"/>
        <end position="91"/>
    </location>
</feature>
<gene>
    <name evidence="3" type="ORF">ACFQ5P_03270</name>
</gene>
<dbReference type="InterPro" id="IPR036063">
    <property type="entry name" value="Smr_dom_sf"/>
</dbReference>
<dbReference type="Proteomes" id="UP001597302">
    <property type="component" value="Unassembled WGS sequence"/>
</dbReference>
<dbReference type="PROSITE" id="PS50828">
    <property type="entry name" value="SMR"/>
    <property type="match status" value="1"/>
</dbReference>
<dbReference type="EMBL" id="JBHTOQ010000003">
    <property type="protein sequence ID" value="MFD1480312.1"/>
    <property type="molecule type" value="Genomic_DNA"/>
</dbReference>
<dbReference type="SMART" id="SM00463">
    <property type="entry name" value="SMR"/>
    <property type="match status" value="1"/>
</dbReference>
<evidence type="ECO:0000256" key="1">
    <source>
        <dbReference type="SAM" id="MobiDB-lite"/>
    </source>
</evidence>
<dbReference type="PANTHER" id="PTHR35562">
    <property type="entry name" value="DNA ENDONUCLEASE SMRA-RELATED"/>
    <property type="match status" value="1"/>
</dbReference>
<evidence type="ECO:0000313" key="3">
    <source>
        <dbReference type="EMBL" id="MFD1480312.1"/>
    </source>
</evidence>
<organism evidence="3 4">
    <name type="scientific">Paracoccus nototheniae</name>
    <dbReference type="NCBI Taxonomy" id="2489002"/>
    <lineage>
        <taxon>Bacteria</taxon>
        <taxon>Pseudomonadati</taxon>
        <taxon>Pseudomonadota</taxon>
        <taxon>Alphaproteobacteria</taxon>
        <taxon>Rhodobacterales</taxon>
        <taxon>Paracoccaceae</taxon>
        <taxon>Paracoccus</taxon>
    </lineage>
</organism>
<feature type="compositionally biased region" description="Low complexity" evidence="1">
    <location>
        <begin position="48"/>
        <end position="60"/>
    </location>
</feature>
<sequence>MRRPRGLSPEDRDLWSRIARTASPLDARHKGQAADLPHLSDLPPVPPAASLSVPPASATRPPSPSLPRFRIGQMAGTATPKPPRPSTPAERLAQAGLRMDAKTHRKMSQGKIQPQARLDLHGLTLSAAQPELMHFVLSCHASGLRLVLVITGKGRGDHGPLPTRPGALRHQVPYWLHSPPLAQVVQQVTAAHYRHGGEGAYYVYLRRAP</sequence>
<accession>A0ABW4DT81</accession>
<dbReference type="InterPro" id="IPR002625">
    <property type="entry name" value="Smr_dom"/>
</dbReference>
<proteinExistence type="predicted"/>
<dbReference type="SUPFAM" id="SSF160443">
    <property type="entry name" value="SMR domain-like"/>
    <property type="match status" value="1"/>
</dbReference>
<reference evidence="4" key="1">
    <citation type="journal article" date="2019" name="Int. J. Syst. Evol. Microbiol.">
        <title>The Global Catalogue of Microorganisms (GCM) 10K type strain sequencing project: providing services to taxonomists for standard genome sequencing and annotation.</title>
        <authorList>
            <consortium name="The Broad Institute Genomics Platform"/>
            <consortium name="The Broad Institute Genome Sequencing Center for Infectious Disease"/>
            <person name="Wu L."/>
            <person name="Ma J."/>
        </authorList>
    </citation>
    <scope>NUCLEOTIDE SEQUENCE [LARGE SCALE GENOMIC DNA]</scope>
    <source>
        <strain evidence="4">CCM 8875</strain>
    </source>
</reference>
<dbReference type="PANTHER" id="PTHR35562:SF2">
    <property type="entry name" value="DNA ENDONUCLEASE SMRA-RELATED"/>
    <property type="match status" value="1"/>
</dbReference>
<dbReference type="Gene3D" id="3.30.1370.110">
    <property type="match status" value="1"/>
</dbReference>
<dbReference type="RefSeq" id="WP_379105961.1">
    <property type="nucleotide sequence ID" value="NZ_JBHTOQ010000003.1"/>
</dbReference>
<evidence type="ECO:0000259" key="2">
    <source>
        <dbReference type="PROSITE" id="PS50828"/>
    </source>
</evidence>